<protein>
    <submittedName>
        <fullName evidence="2">Uncharacterized protein</fullName>
    </submittedName>
</protein>
<sequence length="99" mass="11009">MAIDSRITQAVLAALPLLLSPLLLFALAEGWLDFGGGEKDVLLVLPYLILTFTFFCCSLVLILKRWPLSRWVKRSAALSFGLLLLLWIVAYVTSWLGVS</sequence>
<dbReference type="AlphaFoldDB" id="A0A369WCF2"/>
<keyword evidence="3" id="KW-1185">Reference proteome</keyword>
<accession>A0A369WCF2</accession>
<feature type="transmembrane region" description="Helical" evidence="1">
    <location>
        <begin position="44"/>
        <end position="63"/>
    </location>
</feature>
<comment type="caution">
    <text evidence="2">The sequence shown here is derived from an EMBL/GenBank/DDBJ whole genome shotgun (WGS) entry which is preliminary data.</text>
</comment>
<evidence type="ECO:0000313" key="3">
    <source>
        <dbReference type="Proteomes" id="UP000253769"/>
    </source>
</evidence>
<dbReference type="RefSeq" id="WP_114695746.1">
    <property type="nucleotide sequence ID" value="NZ_QQOH01000003.1"/>
</dbReference>
<gene>
    <name evidence="2" type="ORF">DV711_10920</name>
</gene>
<proteinExistence type="predicted"/>
<keyword evidence="1" id="KW-0812">Transmembrane</keyword>
<name>A0A369WCF2_9GAMM</name>
<dbReference type="Proteomes" id="UP000253769">
    <property type="component" value="Unassembled WGS sequence"/>
</dbReference>
<keyword evidence="1" id="KW-1133">Transmembrane helix</keyword>
<feature type="transmembrane region" description="Helical" evidence="1">
    <location>
        <begin position="75"/>
        <end position="98"/>
    </location>
</feature>
<keyword evidence="1" id="KW-0472">Membrane</keyword>
<reference evidence="2 3" key="1">
    <citation type="submission" date="2018-07" db="EMBL/GenBank/DDBJ databases">
        <title>Motiliproteus coralliicola sp. nov., a bacterium isolated from Coral.</title>
        <authorList>
            <person name="Wang G."/>
        </authorList>
    </citation>
    <scope>NUCLEOTIDE SEQUENCE [LARGE SCALE GENOMIC DNA]</scope>
    <source>
        <strain evidence="2 3">C34</strain>
    </source>
</reference>
<dbReference type="EMBL" id="QQOH01000003">
    <property type="protein sequence ID" value="RDE19402.1"/>
    <property type="molecule type" value="Genomic_DNA"/>
</dbReference>
<evidence type="ECO:0000256" key="1">
    <source>
        <dbReference type="SAM" id="Phobius"/>
    </source>
</evidence>
<organism evidence="2 3">
    <name type="scientific">Motiliproteus coralliicola</name>
    <dbReference type="NCBI Taxonomy" id="2283196"/>
    <lineage>
        <taxon>Bacteria</taxon>
        <taxon>Pseudomonadati</taxon>
        <taxon>Pseudomonadota</taxon>
        <taxon>Gammaproteobacteria</taxon>
        <taxon>Oceanospirillales</taxon>
        <taxon>Oceanospirillaceae</taxon>
        <taxon>Motiliproteus</taxon>
    </lineage>
</organism>
<evidence type="ECO:0000313" key="2">
    <source>
        <dbReference type="EMBL" id="RDE19402.1"/>
    </source>
</evidence>